<dbReference type="GO" id="GO:0005667">
    <property type="term" value="C:transcription regulator complex"/>
    <property type="evidence" value="ECO:0007669"/>
    <property type="project" value="InterPro"/>
</dbReference>
<dbReference type="GO" id="GO:0006355">
    <property type="term" value="P:regulation of DNA-templated transcription"/>
    <property type="evidence" value="ECO:0007669"/>
    <property type="project" value="InterPro"/>
</dbReference>
<accession>A0A6P8AQ75</accession>
<feature type="compositionally biased region" description="Acidic residues" evidence="1">
    <location>
        <begin position="141"/>
        <end position="153"/>
    </location>
</feature>
<keyword evidence="3" id="KW-1185">Reference proteome</keyword>
<dbReference type="GeneID" id="41966170"/>
<evidence type="ECO:0000256" key="1">
    <source>
        <dbReference type="SAM" id="MobiDB-lite"/>
    </source>
</evidence>
<reference evidence="4" key="2">
    <citation type="submission" date="2019-10" db="EMBL/GenBank/DDBJ databases">
        <authorList>
            <consortium name="NCBI Genome Project"/>
        </authorList>
    </citation>
    <scope>NUCLEOTIDE SEQUENCE</scope>
    <source>
        <strain evidence="4">NI907</strain>
    </source>
</reference>
<proteinExistence type="predicted"/>
<dbReference type="KEGG" id="pgri:PgNI_11295"/>
<gene>
    <name evidence="4" type="ORF">PgNI_11295</name>
</gene>
<evidence type="ECO:0000259" key="2">
    <source>
        <dbReference type="PROSITE" id="PS51075"/>
    </source>
</evidence>
<organism evidence="3 4">
    <name type="scientific">Pyricularia grisea</name>
    <name type="common">Crabgrass-specific blast fungus</name>
    <name type="synonym">Magnaporthe grisea</name>
    <dbReference type="NCBI Taxonomy" id="148305"/>
    <lineage>
        <taxon>Eukaryota</taxon>
        <taxon>Fungi</taxon>
        <taxon>Dikarya</taxon>
        <taxon>Ascomycota</taxon>
        <taxon>Pezizomycotina</taxon>
        <taxon>Sordariomycetes</taxon>
        <taxon>Sordariomycetidae</taxon>
        <taxon>Magnaporthales</taxon>
        <taxon>Pyriculariaceae</taxon>
        <taxon>Pyricularia</taxon>
    </lineage>
</organism>
<dbReference type="InterPro" id="IPR013019">
    <property type="entry name" value="MAD_homology_MH1"/>
</dbReference>
<feature type="domain" description="MH1" evidence="2">
    <location>
        <begin position="1"/>
        <end position="43"/>
    </location>
</feature>
<dbReference type="AlphaFoldDB" id="A0A6P8AQ75"/>
<dbReference type="PROSITE" id="PS51075">
    <property type="entry name" value="MH1"/>
    <property type="match status" value="1"/>
</dbReference>
<reference evidence="3 4" key="1">
    <citation type="journal article" date="2019" name="Mol. Biol. Evol.">
        <title>Blast fungal genomes show frequent chromosomal changes, gene gains and losses, and effector gene turnover.</title>
        <authorList>
            <person name="Gomez Luciano L.B."/>
            <person name="Jason Tsai I."/>
            <person name="Chuma I."/>
            <person name="Tosa Y."/>
            <person name="Chen Y.H."/>
            <person name="Li J.Y."/>
            <person name="Li M.Y."/>
            <person name="Jade Lu M.Y."/>
            <person name="Nakayashiki H."/>
            <person name="Li W.H."/>
        </authorList>
    </citation>
    <scope>NUCLEOTIDE SEQUENCE [LARGE SCALE GENOMIC DNA]</scope>
    <source>
        <strain evidence="3 4">NI907</strain>
    </source>
</reference>
<name>A0A6P8AQ75_PYRGI</name>
<protein>
    <recommendedName>
        <fullName evidence="2">MH1 domain-containing protein</fullName>
    </recommendedName>
</protein>
<reference evidence="4" key="3">
    <citation type="submission" date="2025-08" db="UniProtKB">
        <authorList>
            <consortium name="RefSeq"/>
        </authorList>
    </citation>
    <scope>IDENTIFICATION</scope>
    <source>
        <strain evidence="4">NI907</strain>
    </source>
</reference>
<feature type="region of interest" description="Disordered" evidence="1">
    <location>
        <begin position="139"/>
        <end position="166"/>
    </location>
</feature>
<dbReference type="Proteomes" id="UP000515153">
    <property type="component" value="Chromosome VI"/>
</dbReference>
<sequence>MASDSVPTEPQPKCFCFEGCHPADCVLCICPYHWSQTCSKKLTTSLFCVQHEDEFSALLSPSASVESFNLEDLDETSQWQTSPDKIVGIIPSWLQDDAVTMPLLPSPPLAVLDPAIVLTVEKCSGGRIYQSASKIYFVSDSDGDGEDDEDGTDNDSSLSMWQDDDFDDDNIEISSVATDPSEYVSDESDHDDSAGDNLLSIRNVLARERADLLKLGYCSDWLHDLYYAAEFILVSLYDQWDEDLCRGFHLLNEKIDSEIWRLQKQTESKTLRY</sequence>
<evidence type="ECO:0000313" key="3">
    <source>
        <dbReference type="Proteomes" id="UP000515153"/>
    </source>
</evidence>
<dbReference type="RefSeq" id="XP_030977053.1">
    <property type="nucleotide sequence ID" value="XM_031131265.1"/>
</dbReference>
<evidence type="ECO:0000313" key="4">
    <source>
        <dbReference type="RefSeq" id="XP_030977053.1"/>
    </source>
</evidence>